<name>A0A564S7F6_9FIRM</name>
<keyword evidence="2" id="KW-1133">Transmembrane helix</keyword>
<feature type="compositionally biased region" description="Polar residues" evidence="1">
    <location>
        <begin position="424"/>
        <end position="439"/>
    </location>
</feature>
<evidence type="ECO:0000256" key="1">
    <source>
        <dbReference type="SAM" id="MobiDB-lite"/>
    </source>
</evidence>
<dbReference type="Pfam" id="PF17802">
    <property type="entry name" value="SpaA"/>
    <property type="match status" value="1"/>
</dbReference>
<feature type="compositionally biased region" description="Low complexity" evidence="1">
    <location>
        <begin position="146"/>
        <end position="156"/>
    </location>
</feature>
<feature type="domain" description="SpaA-like prealbumin fold" evidence="3">
    <location>
        <begin position="1402"/>
        <end position="1503"/>
    </location>
</feature>
<keyword evidence="2" id="KW-0472">Membrane</keyword>
<feature type="compositionally biased region" description="Polar residues" evidence="1">
    <location>
        <begin position="116"/>
        <end position="126"/>
    </location>
</feature>
<dbReference type="InterPro" id="IPR041033">
    <property type="entry name" value="SpaA_PFL_dom_1"/>
</dbReference>
<dbReference type="InterPro" id="IPR013783">
    <property type="entry name" value="Ig-like_fold"/>
</dbReference>
<feature type="compositionally biased region" description="Low complexity" evidence="1">
    <location>
        <begin position="77"/>
        <end position="115"/>
    </location>
</feature>
<feature type="compositionally biased region" description="Basic and acidic residues" evidence="1">
    <location>
        <begin position="60"/>
        <end position="69"/>
    </location>
</feature>
<dbReference type="Gene3D" id="2.60.40.10">
    <property type="entry name" value="Immunoglobulins"/>
    <property type="match status" value="1"/>
</dbReference>
<evidence type="ECO:0000313" key="5">
    <source>
        <dbReference type="Proteomes" id="UP000363661"/>
    </source>
</evidence>
<dbReference type="Proteomes" id="UP000363661">
    <property type="component" value="Unassembled WGS sequence"/>
</dbReference>
<protein>
    <recommendedName>
        <fullName evidence="3">SpaA-like prealbumin fold domain-containing protein</fullName>
    </recommendedName>
</protein>
<feature type="region of interest" description="Disordered" evidence="1">
    <location>
        <begin position="419"/>
        <end position="439"/>
    </location>
</feature>
<evidence type="ECO:0000256" key="2">
    <source>
        <dbReference type="SAM" id="Phobius"/>
    </source>
</evidence>
<dbReference type="EMBL" id="CABHNA010000002">
    <property type="protein sequence ID" value="VUW91086.1"/>
    <property type="molecule type" value="Genomic_DNA"/>
</dbReference>
<feature type="transmembrane region" description="Helical" evidence="2">
    <location>
        <begin position="1674"/>
        <end position="1693"/>
    </location>
</feature>
<keyword evidence="2" id="KW-0812">Transmembrane</keyword>
<reference evidence="4 5" key="1">
    <citation type="submission" date="2019-07" db="EMBL/GenBank/DDBJ databases">
        <authorList>
            <person name="Hibberd C M."/>
            <person name="Gehrig L. J."/>
            <person name="Chang H.-W."/>
            <person name="Venkatesh S."/>
        </authorList>
    </citation>
    <scope>NUCLEOTIDE SEQUENCE [LARGE SCALE GENOMIC DNA]</scope>
    <source>
        <strain evidence="4">Ruminococcus_torques_SSTS_Bg7063</strain>
    </source>
</reference>
<sequence length="1702" mass="188230">MILCLSCVVVFCTVYALILPAITLERKTVCGQEEHSHTEECYSSDGQLTCGKTEHTHTESCYADDKTSEDQSGEDSQQTPEQNQTEGQEQNQGQSQEQNQDQSQEQNKSQNQVQTSDDGNVAQNGENGDIAGTTADEASGNDEESVVAGSAPAPAAEGEDGTGSTTTVTEGFDLSAYEHRGNVKDVKLQYYDTSTKAWVDILESGGGTIPGDAKIKLIVNYHNVPISQLKENYSYTMTYDMPEIMRHVEIEGEGKIMEGNNQVGTITVKGRKIVITFAKNYLNKLTETTIKGDFYIKGGIDLSKLPKTGKTEVTTAGKKFTLDFGEDPIAQYGKVDIKKECADKVISKANGDYISYTITVTAGEDGCPDVSVVDTFGNRAECVSNYVGIEKMQQTLKSKSEVSELSPYEEIDTDKTHGSIYIGKSTTDTENPIPEENTTGADELGSMVWKIGEMKAGEIRKLTYYVKLKDGLYMNQIPSIDNQANVYSKKYYKGYGEKSFKPKMNYDMTKISDQGAVRNEDGTYTIEYKLVFTLKKDPSNYPLKNFKFLDYLNHNDNSTDSRILPYINYDSSSFQLEKKGDGSDSYQKVDANTYEIKWSKDKNIYEKTWSAEAKCFSLSGIEENPLIVNPGDSYRLTYRVTVQPEAMAVMKANSVQVKNRWIVAASNAYNGRFAPGFEAVRKDVTIDGYTWNEKVVGKGSESDQSIKFAGSDNRYDLTTGKVEKDTSAATAFTIPAGSYPYVVKVNETKNDWDATGVSMTDTLTPADKIQYTGYVKVEAREYNADSTSADKYEVKEIKWVKIDGLTTFTLKPLDLGWENNKNYAYRFTYYATPVNKDSFSEVPANNKFELNGTVGRGGKTFNISGIYSQTDITISGNYNMNVKKEAWYYEKAKDEATEWTNGKIYWVIEVSGTAILQNTAFKDKIVPNSEDTSLKDSYLHSDSLEGIYIGKLEEGKTITGYKTLEELKESGNLEAVTSKFTNPEFKNSAGFLEKDNFSEFTIKANEKIELGENKLYFIVQTEPKTLPTNYRDSFTYRNEVSTSDDGEKWVPQSTADKNLCGGAAILKELGQTFTYDGTTVISKKDGKDDGNADRIVKKELPGSGQYASWAFKLNYAGELSGTYRVLETIPDGMELAYIRIKWVGPKQKEQGFVESKTITGLDSGWIKKTTKAKTDDDADGVKTTLYYVKGNQALIALGDFHPGKLPDTYSVDVQVVCKVTDPEVLLGGAEKKFVNNVTLQTEDGQDIRSAFATAVIKTKNLDKTVKNTEPNKDEKVHFTIKANELGQTLPTKDGETLKLIDKLSPTLILDTSTIKVVNSNTSADVKFTASLGADNTLEIQIPCNEPVTITYTATVNAPPDQEVSFSNSAYWESYTPTSGSGVKVDNYSYSAGGTITTGDNIKLKIIKKDQNNLSESLAGAEFKVVNCTRDSTTGAISEVKGAERKEWDGTTDENGTLIFGIGKSANYVMEYNTIYKVTETKAPEGYVLEPNQESIYIMVPKKNDGASDYSEDVKACINDPQIKKQYKSTYVLQVTNHKGEITVEKKFANPGGHDSNPVSGTYKFGLYEKADGNGNPLQTIFITYDAGEKTTKSNKFVNLELTKNYYVFELDDQGNPIKDSTTVAIVNGMEYFTSYTTTKTGATESNSATNGDKVTVTNQNRVNKLPSTGSCGVLIYRLAGAILILFAVVLMLMKYKETKTRN</sequence>
<proteinExistence type="predicted"/>
<gene>
    <name evidence="4" type="ORF">RTSSTS7063_00100</name>
</gene>
<keyword evidence="5" id="KW-1185">Reference proteome</keyword>
<accession>A0A564S7F6</accession>
<evidence type="ECO:0000259" key="3">
    <source>
        <dbReference type="Pfam" id="PF17802"/>
    </source>
</evidence>
<feature type="region of interest" description="Disordered" evidence="1">
    <location>
        <begin position="60"/>
        <end position="168"/>
    </location>
</feature>
<evidence type="ECO:0000313" key="4">
    <source>
        <dbReference type="EMBL" id="VUW91086.1"/>
    </source>
</evidence>
<organism evidence="4 5">
    <name type="scientific">[Ruminococcus] torques</name>
    <dbReference type="NCBI Taxonomy" id="33039"/>
    <lineage>
        <taxon>Bacteria</taxon>
        <taxon>Bacillati</taxon>
        <taxon>Bacillota</taxon>
        <taxon>Clostridia</taxon>
        <taxon>Lachnospirales</taxon>
        <taxon>Lachnospiraceae</taxon>
        <taxon>Mediterraneibacter</taxon>
    </lineage>
</organism>